<proteinExistence type="inferred from homology"/>
<dbReference type="OrthoDB" id="47924at2759"/>
<evidence type="ECO:0000256" key="3">
    <source>
        <dbReference type="ARBA" id="ARBA00022729"/>
    </source>
</evidence>
<feature type="region of interest" description="Disordered" evidence="4">
    <location>
        <begin position="142"/>
        <end position="241"/>
    </location>
</feature>
<evidence type="ECO:0000256" key="4">
    <source>
        <dbReference type="SAM" id="MobiDB-lite"/>
    </source>
</evidence>
<dbReference type="PANTHER" id="PTHR30085:SF6">
    <property type="entry name" value="ABC TRANSPORTER GLUTAMINE-BINDING PROTEIN GLNH"/>
    <property type="match status" value="1"/>
</dbReference>
<dbReference type="GO" id="GO:0006865">
    <property type="term" value="P:amino acid transport"/>
    <property type="evidence" value="ECO:0007669"/>
    <property type="project" value="TreeGrafter"/>
</dbReference>
<evidence type="ECO:0000313" key="5">
    <source>
        <dbReference type="EMBL" id="EJK57642.1"/>
    </source>
</evidence>
<dbReference type="InterPro" id="IPR013517">
    <property type="entry name" value="FG-GAP"/>
</dbReference>
<dbReference type="Proteomes" id="UP000266841">
    <property type="component" value="Unassembled WGS sequence"/>
</dbReference>
<dbReference type="InterPro" id="IPR028994">
    <property type="entry name" value="Integrin_alpha_N"/>
</dbReference>
<dbReference type="Gene3D" id="3.40.190.10">
    <property type="entry name" value="Periplasmic binding protein-like II"/>
    <property type="match status" value="2"/>
</dbReference>
<name>K0SGE3_THAOC</name>
<keyword evidence="3" id="KW-0732">Signal</keyword>
<feature type="compositionally biased region" description="Basic and acidic residues" evidence="4">
    <location>
        <begin position="373"/>
        <end position="387"/>
    </location>
</feature>
<evidence type="ECO:0000313" key="6">
    <source>
        <dbReference type="Proteomes" id="UP000266841"/>
    </source>
</evidence>
<feature type="region of interest" description="Disordered" evidence="4">
    <location>
        <begin position="482"/>
        <end position="548"/>
    </location>
</feature>
<feature type="compositionally biased region" description="Basic and acidic residues" evidence="4">
    <location>
        <begin position="180"/>
        <end position="201"/>
    </location>
</feature>
<feature type="non-terminal residue" evidence="5">
    <location>
        <position position="1"/>
    </location>
</feature>
<dbReference type="EMBL" id="AGNL01027542">
    <property type="protein sequence ID" value="EJK57642.1"/>
    <property type="molecule type" value="Genomic_DNA"/>
</dbReference>
<feature type="region of interest" description="Disordered" evidence="4">
    <location>
        <begin position="334"/>
        <end position="363"/>
    </location>
</feature>
<feature type="compositionally biased region" description="Polar residues" evidence="4">
    <location>
        <begin position="758"/>
        <end position="778"/>
    </location>
</feature>
<organism evidence="5 6">
    <name type="scientific">Thalassiosira oceanica</name>
    <name type="common">Marine diatom</name>
    <dbReference type="NCBI Taxonomy" id="159749"/>
    <lineage>
        <taxon>Eukaryota</taxon>
        <taxon>Sar</taxon>
        <taxon>Stramenopiles</taxon>
        <taxon>Ochrophyta</taxon>
        <taxon>Bacillariophyta</taxon>
        <taxon>Coscinodiscophyceae</taxon>
        <taxon>Thalassiosirophycidae</taxon>
        <taxon>Thalassiosirales</taxon>
        <taxon>Thalassiosiraceae</taxon>
        <taxon>Thalassiosira</taxon>
    </lineage>
</organism>
<feature type="compositionally biased region" description="Basic and acidic residues" evidence="4">
    <location>
        <begin position="209"/>
        <end position="221"/>
    </location>
</feature>
<keyword evidence="6" id="KW-1185">Reference proteome</keyword>
<feature type="region of interest" description="Disordered" evidence="4">
    <location>
        <begin position="758"/>
        <end position="786"/>
    </location>
</feature>
<dbReference type="PANTHER" id="PTHR30085">
    <property type="entry name" value="AMINO ACID ABC TRANSPORTER PERMEASE"/>
    <property type="match status" value="1"/>
</dbReference>
<dbReference type="InterPro" id="IPR051455">
    <property type="entry name" value="Bact_solute-bind_prot3"/>
</dbReference>
<feature type="region of interest" description="Disordered" evidence="4">
    <location>
        <begin position="368"/>
        <end position="387"/>
    </location>
</feature>
<protein>
    <submittedName>
        <fullName evidence="5">Uncharacterized protein</fullName>
    </submittedName>
</protein>
<evidence type="ECO:0000256" key="1">
    <source>
        <dbReference type="ARBA" id="ARBA00010333"/>
    </source>
</evidence>
<dbReference type="Pfam" id="PF14312">
    <property type="entry name" value="FG-GAP_2"/>
    <property type="match status" value="2"/>
</dbReference>
<accession>K0SGE3</accession>
<dbReference type="Gene3D" id="2.130.10.130">
    <property type="entry name" value="Integrin alpha, N-terminal"/>
    <property type="match status" value="1"/>
</dbReference>
<reference evidence="5 6" key="1">
    <citation type="journal article" date="2012" name="Genome Biol.">
        <title>Genome and low-iron response of an oceanic diatom adapted to chronic iron limitation.</title>
        <authorList>
            <person name="Lommer M."/>
            <person name="Specht M."/>
            <person name="Roy A.S."/>
            <person name="Kraemer L."/>
            <person name="Andreson R."/>
            <person name="Gutowska M.A."/>
            <person name="Wolf J."/>
            <person name="Bergner S.V."/>
            <person name="Schilhabel M.B."/>
            <person name="Klostermeier U.C."/>
            <person name="Beiko R.G."/>
            <person name="Rosenstiel P."/>
            <person name="Hippler M."/>
            <person name="Laroche J."/>
        </authorList>
    </citation>
    <scope>NUCLEOTIDE SEQUENCE [LARGE SCALE GENOMIC DNA]</scope>
    <source>
        <strain evidence="5 6">CCMP1005</strain>
    </source>
</reference>
<feature type="compositionally biased region" description="Polar residues" evidence="4">
    <location>
        <begin position="498"/>
        <end position="510"/>
    </location>
</feature>
<keyword evidence="2" id="KW-0813">Transport</keyword>
<comment type="similarity">
    <text evidence="1">Belongs to the bacterial solute-binding protein 3 family.</text>
</comment>
<dbReference type="SUPFAM" id="SSF53850">
    <property type="entry name" value="Periplasmic binding protein-like II"/>
    <property type="match status" value="1"/>
</dbReference>
<feature type="compositionally biased region" description="Basic residues" evidence="4">
    <location>
        <begin position="143"/>
        <end position="152"/>
    </location>
</feature>
<sequence>GEEWTHQAKLLAPDGVAGNRFGNSVAIYQDTIAVGAPSDDDNEIYCGSAHIFVQSGGEWKYQAMLLAPDRAADDYFGASVAIYGNTIVIGASRDDDNGGNRDARLMLWIQQRIMERRGAQEGVGWTLKPVMTLAPGAEEVRHLRQPHHRGGRGRLGGRVLHGPLERPLHPPRPPPQGEVQRPREEGHAGEVREGEHEDRRAAQPRPGPHRAEEGADLVPERRGRRRGVQDVVHAAQDQDRVDLATAGGAGAEEGEHPALDAPGREAAPAEGVVPHRVVRPGPQAEELGEGHGGPAPERLAVGRAADALHGTVADHGEAELAACRFPLCVPSSVVRPSPDPGGGQAGRPRGRPSQLKQERRHRCRRGACAGFRENPHPPQEEAPRDVDRERRGVMCAAVAPPVPRPRVPPPPPELVPEEQEEQVVVREAAEEEAAHVAHRNGLISSFLRILCEGLARLARPSSYLGKLGRPDLERIIMASESASPDDNADATALPQRPPSNVSAGSAQETAGGTDGTDVGHSTAVPDGLRDGMTASTVRASNDDGLPIPVRQVVDHGRESEGPRLHDGPPGPPCFPLEFDDSLAKGDAVGQEEVAGGPQLHDGLPGPPSFPHEFDDSLAKTVGKGFERMPPDHAGDYASAVHSTMGASVSSTAAVGPSMLEGAGGVRVSERGTAPPMSLLRAVATAAVGLMPSAGRSTILAEAYRVEEAEETPGGDIIYEAEPDIPPFYQRKGFLSVMIALPLLAVIAMGVLLSNNSGSPLPVPTSSPSEDPVTGQTASKFHVPSSAPSVPATLSPMYDPRPILTVVRERGSVRCGVEDTVATGAVQFGKFAADLCRSVAAAVLGDPYATQLVPVGKDRYQVLNDHGVDLLTGDAWTVEKAMREPTTGSAFNFGHPYYQASVVYVGVPNYVECAMSEKRYDDCGALAICAVDDSLDIRDAVTSYYSFLLFDKFPVIEAALHNGTCDVLVADDYQIYGSELQADLDNGTYVMSDLRLFLNRISMVTRTGNAGDQEWSDVLSGLFAGIFRATQIGLGLDPAACQKTLEDPRRGSGPISFLDPVNCVGNHFEIFSRSISTKLLGTKGFAKAIDAPNLGSLQCRDCKNVLMSSPTLREIVDRGGLRCGIYMDPERNYTKSSLPVLMAETYCTSVAATIFQGDPGAATITHFTEIDFSVFPVDFDVVAGVAGNLADLNMDGLQSFAYYDPKDPSPWRAAAGYFLEDKYYLNGVEYNGIGKELVLATRSYDEDDGLTRLIAMVFVATVHAQRIGVSRSNSQMMPLIELFGDAVTFMLKDVVALVGNYDDVLAESFRASDGQIEKGWNGVVQNFALTTRAPMLRCSLTGSCPPEELGTEIGPGIYMWDSSEIPDESELMVLENLGGWLSGNADDPFV</sequence>
<comment type="caution">
    <text evidence="5">The sequence shown here is derived from an EMBL/GenBank/DDBJ whole genome shotgun (WGS) entry which is preliminary data.</text>
</comment>
<evidence type="ECO:0000256" key="2">
    <source>
        <dbReference type="ARBA" id="ARBA00022448"/>
    </source>
</evidence>
<gene>
    <name evidence="5" type="ORF">THAOC_22290</name>
</gene>